<dbReference type="RefSeq" id="WP_094078548.1">
    <property type="nucleotide sequence ID" value="NZ_LT828540.1"/>
</dbReference>
<dbReference type="Pfam" id="PF02606">
    <property type="entry name" value="LpxK"/>
    <property type="match status" value="1"/>
</dbReference>
<dbReference type="GO" id="GO:0005886">
    <property type="term" value="C:plasma membrane"/>
    <property type="evidence" value="ECO:0007669"/>
    <property type="project" value="TreeGrafter"/>
</dbReference>
<keyword evidence="15" id="KW-0472">Membrane</keyword>
<evidence type="ECO:0000256" key="9">
    <source>
        <dbReference type="ARBA" id="ARBA00022777"/>
    </source>
</evidence>
<evidence type="ECO:0000313" key="17">
    <source>
        <dbReference type="Proteomes" id="UP000191931"/>
    </source>
</evidence>
<keyword evidence="15" id="KW-0812">Transmembrane</keyword>
<dbReference type="UniPathway" id="UPA00359">
    <property type="reaction ID" value="UER00482"/>
</dbReference>
<reference evidence="16 17" key="1">
    <citation type="submission" date="2017-03" db="EMBL/GenBank/DDBJ databases">
        <authorList>
            <person name="Afonso C.L."/>
            <person name="Miller P.J."/>
            <person name="Scott M.A."/>
            <person name="Spackman E."/>
            <person name="Goraichik I."/>
            <person name="Dimitrov K.M."/>
            <person name="Suarez D.L."/>
            <person name="Swayne D.E."/>
        </authorList>
    </citation>
    <scope>NUCLEOTIDE SEQUENCE [LARGE SCALE GENOMIC DNA]</scope>
    <source>
        <strain evidence="16">PRJEB14757</strain>
    </source>
</reference>
<evidence type="ECO:0000256" key="2">
    <source>
        <dbReference type="ARBA" id="ARBA00004870"/>
    </source>
</evidence>
<keyword evidence="8 13" id="KW-0547">Nucleotide-binding</keyword>
<dbReference type="EC" id="2.7.1.130" evidence="3 13"/>
<comment type="pathway">
    <text evidence="2 13">Glycolipid biosynthesis; lipid IV(A) biosynthesis; lipid IV(A) from (3R)-3-hydroxytetradecanoyl-[acyl-carrier-protein] and UDP-N-acetyl-alpha-D-glucosamine: step 6/6.</text>
</comment>
<feature type="compositionally biased region" description="Polar residues" evidence="14">
    <location>
        <begin position="199"/>
        <end position="225"/>
    </location>
</feature>
<evidence type="ECO:0000256" key="13">
    <source>
        <dbReference type="HAMAP-Rule" id="MF_00409"/>
    </source>
</evidence>
<comment type="function">
    <text evidence="1 13">Transfers the gamma-phosphate of ATP to the 4'-position of a tetraacyldisaccharide 1-phosphate intermediate (termed DS-1-P) to form tetraacyldisaccharide 1,4'-bis-phosphate (lipid IVA).</text>
</comment>
<dbReference type="PANTHER" id="PTHR42724:SF1">
    <property type="entry name" value="TETRAACYLDISACCHARIDE 4'-KINASE, MITOCHONDRIAL-RELATED"/>
    <property type="match status" value="1"/>
</dbReference>
<comment type="similarity">
    <text evidence="13">Belongs to the LpxK family.</text>
</comment>
<gene>
    <name evidence="13" type="primary">lpxK</name>
    <name evidence="16" type="ORF">MTBBW1_150018</name>
</gene>
<protein>
    <recommendedName>
        <fullName evidence="4 13">Tetraacyldisaccharide 4'-kinase</fullName>
        <ecNumber evidence="3 13">2.7.1.130</ecNumber>
    </recommendedName>
    <alternativeName>
        <fullName evidence="12 13">Lipid A 4'-kinase</fullName>
    </alternativeName>
</protein>
<dbReference type="AlphaFoldDB" id="A0A1W1H8E1"/>
<name>A0A1W1H8E1_9BACT</name>
<evidence type="ECO:0000256" key="12">
    <source>
        <dbReference type="ARBA" id="ARBA00029757"/>
    </source>
</evidence>
<keyword evidence="15" id="KW-1133">Transmembrane helix</keyword>
<dbReference type="PANTHER" id="PTHR42724">
    <property type="entry name" value="TETRAACYLDISACCHARIDE 4'-KINASE"/>
    <property type="match status" value="1"/>
</dbReference>
<comment type="catalytic activity">
    <reaction evidence="13">
        <text>a lipid A disaccharide + ATP = a lipid IVA + ADP + H(+)</text>
        <dbReference type="Rhea" id="RHEA:67840"/>
        <dbReference type="ChEBI" id="CHEBI:15378"/>
        <dbReference type="ChEBI" id="CHEBI:30616"/>
        <dbReference type="ChEBI" id="CHEBI:176343"/>
        <dbReference type="ChEBI" id="CHEBI:176425"/>
        <dbReference type="ChEBI" id="CHEBI:456216"/>
        <dbReference type="EC" id="2.7.1.130"/>
    </reaction>
</comment>
<dbReference type="HAMAP" id="MF_00409">
    <property type="entry name" value="LpxK"/>
    <property type="match status" value="1"/>
</dbReference>
<feature type="region of interest" description="Disordered" evidence="14">
    <location>
        <begin position="199"/>
        <end position="226"/>
    </location>
</feature>
<proteinExistence type="inferred from homology"/>
<dbReference type="STRING" id="1246637.MTBBW1_150018"/>
<feature type="transmembrane region" description="Helical" evidence="15">
    <location>
        <begin position="50"/>
        <end position="68"/>
    </location>
</feature>
<dbReference type="GO" id="GO:0009029">
    <property type="term" value="F:lipid-A 4'-kinase activity"/>
    <property type="evidence" value="ECO:0007669"/>
    <property type="project" value="UniProtKB-UniRule"/>
</dbReference>
<evidence type="ECO:0000313" key="16">
    <source>
        <dbReference type="EMBL" id="SLM28747.1"/>
    </source>
</evidence>
<organism evidence="16 17">
    <name type="scientific">Desulfamplus magnetovallimortis</name>
    <dbReference type="NCBI Taxonomy" id="1246637"/>
    <lineage>
        <taxon>Bacteria</taxon>
        <taxon>Pseudomonadati</taxon>
        <taxon>Thermodesulfobacteriota</taxon>
        <taxon>Desulfobacteria</taxon>
        <taxon>Desulfobacterales</taxon>
        <taxon>Desulfobacteraceae</taxon>
        <taxon>Desulfamplus</taxon>
    </lineage>
</organism>
<evidence type="ECO:0000256" key="5">
    <source>
        <dbReference type="ARBA" id="ARBA00022516"/>
    </source>
</evidence>
<keyword evidence="10 13" id="KW-0067">ATP-binding</keyword>
<keyword evidence="7 13" id="KW-0808">Transferase</keyword>
<evidence type="ECO:0000256" key="7">
    <source>
        <dbReference type="ARBA" id="ARBA00022679"/>
    </source>
</evidence>
<evidence type="ECO:0000256" key="15">
    <source>
        <dbReference type="SAM" id="Phobius"/>
    </source>
</evidence>
<dbReference type="EMBL" id="FWEV01000057">
    <property type="protein sequence ID" value="SLM28747.1"/>
    <property type="molecule type" value="Genomic_DNA"/>
</dbReference>
<dbReference type="Proteomes" id="UP000191931">
    <property type="component" value="Unassembled WGS sequence"/>
</dbReference>
<dbReference type="GO" id="GO:0009244">
    <property type="term" value="P:lipopolysaccharide core region biosynthetic process"/>
    <property type="evidence" value="ECO:0007669"/>
    <property type="project" value="TreeGrafter"/>
</dbReference>
<dbReference type="GO" id="GO:0009245">
    <property type="term" value="P:lipid A biosynthetic process"/>
    <property type="evidence" value="ECO:0007669"/>
    <property type="project" value="UniProtKB-UniRule"/>
</dbReference>
<dbReference type="GO" id="GO:0005524">
    <property type="term" value="F:ATP binding"/>
    <property type="evidence" value="ECO:0007669"/>
    <property type="project" value="UniProtKB-UniRule"/>
</dbReference>
<keyword evidence="9 13" id="KW-0418">Kinase</keyword>
<evidence type="ECO:0000256" key="4">
    <source>
        <dbReference type="ARBA" id="ARBA00016436"/>
    </source>
</evidence>
<sequence length="487" mass="54285">MKLLVKKKISSITKTLDKKKSSISEILEKRITEISIEHYYKPEFFSFRSLLVFISKIYALITSVRVWLYKKNIIKAKNVPFFVISIGNIVAGGSGKTPMTLYVAEMLKEKGFKPVVLSRGYGGSIEKTDSNVVAGDGKNVFFSPDEVGDEPFMMASRRSFPVVVGKNRFKGAIKAMEMLFSSDSQPPFGLYASSDSQSPFGLHASSDSQPPSGLNSSSEPQSPSDALSKGIMILDDGFQHIRLKRDLDILLMDYTHPLGNGRLLPVGRLREKPDAASRADIVVFTRCRDITSLHGEPSAPCSTPASSQKTSLSLKSNLPNIKGLTHINGLPHINDLPCFMTTHRPSLYCFINKEIFHDDKNFSLPQPPTTIENLTGRRALLFSGIADNRFFRQTVTDLGIYVLEHLEFNDHHMYKSGDICQINELCYTCGADLLITTEKDYARLNYCTKWPLDIAVLGVRIEFVDSAEKDTFNNIILNAVNNCSKQV</sequence>
<dbReference type="InterPro" id="IPR003758">
    <property type="entry name" value="LpxK"/>
</dbReference>
<evidence type="ECO:0000256" key="8">
    <source>
        <dbReference type="ARBA" id="ARBA00022741"/>
    </source>
</evidence>
<evidence type="ECO:0000256" key="3">
    <source>
        <dbReference type="ARBA" id="ARBA00012071"/>
    </source>
</evidence>
<evidence type="ECO:0000256" key="1">
    <source>
        <dbReference type="ARBA" id="ARBA00002274"/>
    </source>
</evidence>
<keyword evidence="11 13" id="KW-0443">Lipid metabolism</keyword>
<accession>A0A1W1H8E1</accession>
<evidence type="ECO:0000256" key="6">
    <source>
        <dbReference type="ARBA" id="ARBA00022556"/>
    </source>
</evidence>
<evidence type="ECO:0000256" key="14">
    <source>
        <dbReference type="SAM" id="MobiDB-lite"/>
    </source>
</evidence>
<feature type="binding site" evidence="13">
    <location>
        <begin position="90"/>
        <end position="97"/>
    </location>
    <ligand>
        <name>ATP</name>
        <dbReference type="ChEBI" id="CHEBI:30616"/>
    </ligand>
</feature>
<keyword evidence="6 13" id="KW-0441">Lipid A biosynthesis</keyword>
<keyword evidence="17" id="KW-1185">Reference proteome</keyword>
<keyword evidence="5 13" id="KW-0444">Lipid biosynthesis</keyword>
<evidence type="ECO:0000256" key="11">
    <source>
        <dbReference type="ARBA" id="ARBA00023098"/>
    </source>
</evidence>
<evidence type="ECO:0000256" key="10">
    <source>
        <dbReference type="ARBA" id="ARBA00022840"/>
    </source>
</evidence>